<keyword evidence="3" id="KW-0479">Metal-binding</keyword>
<dbReference type="GeneID" id="19172309"/>
<keyword evidence="5" id="KW-0560">Oxidoreductase</keyword>
<dbReference type="AlphaFoldDB" id="W9XRI4"/>
<dbReference type="SUPFAM" id="SSF51735">
    <property type="entry name" value="NAD(P)-binding Rossmann-fold domains"/>
    <property type="match status" value="1"/>
</dbReference>
<dbReference type="Pfam" id="PF00107">
    <property type="entry name" value="ADH_zinc_N"/>
    <property type="match status" value="1"/>
</dbReference>
<evidence type="ECO:0000256" key="4">
    <source>
        <dbReference type="ARBA" id="ARBA00022833"/>
    </source>
</evidence>
<dbReference type="CDD" id="cd08233">
    <property type="entry name" value="butanediol_DH_like"/>
    <property type="match status" value="1"/>
</dbReference>
<dbReference type="Gene3D" id="3.90.180.10">
    <property type="entry name" value="Medium-chain alcohol dehydrogenases, catalytic domain"/>
    <property type="match status" value="1"/>
</dbReference>
<evidence type="ECO:0000256" key="2">
    <source>
        <dbReference type="ARBA" id="ARBA00008072"/>
    </source>
</evidence>
<dbReference type="PANTHER" id="PTHR43161:SF23">
    <property type="entry name" value="(R,R)-BUTANEDIOL DEHYDROGENASE-RELATED"/>
    <property type="match status" value="1"/>
</dbReference>
<comment type="cofactor">
    <cofactor evidence="1">
        <name>Zn(2+)</name>
        <dbReference type="ChEBI" id="CHEBI:29105"/>
    </cofactor>
</comment>
<proteinExistence type="inferred from homology"/>
<keyword evidence="8" id="KW-1185">Reference proteome</keyword>
<dbReference type="SMART" id="SM00829">
    <property type="entry name" value="PKS_ER"/>
    <property type="match status" value="1"/>
</dbReference>
<comment type="caution">
    <text evidence="7">The sequence shown here is derived from an EMBL/GenBank/DDBJ whole genome shotgun (WGS) entry which is preliminary data.</text>
</comment>
<dbReference type="InterPro" id="IPR036291">
    <property type="entry name" value="NAD(P)-bd_dom_sf"/>
</dbReference>
<evidence type="ECO:0000313" key="8">
    <source>
        <dbReference type="Proteomes" id="UP000019478"/>
    </source>
</evidence>
<sequence length="362" mass="39332">MKAARFYGQRDIRVDDGVSLPQVKPGQILVDIEWCGICGSDLHEYLAGTAIPTEGHPHSLTGEHLPVVMGHEFCGRVREVSAGSKLQPGQAVMVDPRLYCKTCHRCQSAQTNICTQWAFLGLSGLGGGFSEAVAVEEEMCHVLPDSIPLSHAALIEPLVVARHALKSAGVPSFDHLTILILGGGPVGLAIIFNLRARGVKRIFVSEPTQKRQKHTAVLADEVFNPLQIKVGDRCRELTDGKGVDLVFDCAGIAPGLVDGMDALRAGGTYVNVAGWEEPFVVPMGLFMMKELVLRVAMAYTDEDFREVVEEFVAGKFKGAEQMITSRILLDDVVTKGFEELVNHKDDHVKILVTPKPECLAKA</sequence>
<dbReference type="RefSeq" id="XP_007736509.1">
    <property type="nucleotide sequence ID" value="XM_007738319.1"/>
</dbReference>
<evidence type="ECO:0000256" key="3">
    <source>
        <dbReference type="ARBA" id="ARBA00022723"/>
    </source>
</evidence>
<dbReference type="GO" id="GO:0005737">
    <property type="term" value="C:cytoplasm"/>
    <property type="evidence" value="ECO:0007669"/>
    <property type="project" value="TreeGrafter"/>
</dbReference>
<dbReference type="STRING" id="1182542.W9XRI4"/>
<dbReference type="InterPro" id="IPR013154">
    <property type="entry name" value="ADH-like_N"/>
</dbReference>
<dbReference type="Gene3D" id="3.40.50.720">
    <property type="entry name" value="NAD(P)-binding Rossmann-like Domain"/>
    <property type="match status" value="1"/>
</dbReference>
<dbReference type="InterPro" id="IPR020843">
    <property type="entry name" value="ER"/>
</dbReference>
<reference evidence="7 8" key="1">
    <citation type="submission" date="2013-03" db="EMBL/GenBank/DDBJ databases">
        <title>The Genome Sequence of Capronia epimyces CBS 606.96.</title>
        <authorList>
            <consortium name="The Broad Institute Genomics Platform"/>
            <person name="Cuomo C."/>
            <person name="de Hoog S."/>
            <person name="Gorbushina A."/>
            <person name="Walker B."/>
            <person name="Young S.K."/>
            <person name="Zeng Q."/>
            <person name="Gargeya S."/>
            <person name="Fitzgerald M."/>
            <person name="Haas B."/>
            <person name="Abouelleil A."/>
            <person name="Allen A.W."/>
            <person name="Alvarado L."/>
            <person name="Arachchi H.M."/>
            <person name="Berlin A.M."/>
            <person name="Chapman S.B."/>
            <person name="Gainer-Dewar J."/>
            <person name="Goldberg J."/>
            <person name="Griggs A."/>
            <person name="Gujja S."/>
            <person name="Hansen M."/>
            <person name="Howarth C."/>
            <person name="Imamovic A."/>
            <person name="Ireland A."/>
            <person name="Larimer J."/>
            <person name="McCowan C."/>
            <person name="Murphy C."/>
            <person name="Pearson M."/>
            <person name="Poon T.W."/>
            <person name="Priest M."/>
            <person name="Roberts A."/>
            <person name="Saif S."/>
            <person name="Shea T."/>
            <person name="Sisk P."/>
            <person name="Sykes S."/>
            <person name="Wortman J."/>
            <person name="Nusbaum C."/>
            <person name="Birren B."/>
        </authorList>
    </citation>
    <scope>NUCLEOTIDE SEQUENCE [LARGE SCALE GENOMIC DNA]</scope>
    <source>
        <strain evidence="7 8">CBS 606.96</strain>
    </source>
</reference>
<evidence type="ECO:0000313" key="7">
    <source>
        <dbReference type="EMBL" id="EXJ79935.1"/>
    </source>
</evidence>
<dbReference type="SUPFAM" id="SSF50129">
    <property type="entry name" value="GroES-like"/>
    <property type="match status" value="1"/>
</dbReference>
<dbReference type="InterPro" id="IPR011032">
    <property type="entry name" value="GroES-like_sf"/>
</dbReference>
<comment type="similarity">
    <text evidence="2">Belongs to the zinc-containing alcohol dehydrogenase family.</text>
</comment>
<evidence type="ECO:0000259" key="6">
    <source>
        <dbReference type="SMART" id="SM00829"/>
    </source>
</evidence>
<accession>W9XRI4</accession>
<dbReference type="PANTHER" id="PTHR43161">
    <property type="entry name" value="SORBITOL DEHYDROGENASE"/>
    <property type="match status" value="1"/>
</dbReference>
<dbReference type="GO" id="GO:0046872">
    <property type="term" value="F:metal ion binding"/>
    <property type="evidence" value="ECO:0007669"/>
    <property type="project" value="UniProtKB-KW"/>
</dbReference>
<dbReference type="Proteomes" id="UP000019478">
    <property type="component" value="Unassembled WGS sequence"/>
</dbReference>
<evidence type="ECO:0000256" key="1">
    <source>
        <dbReference type="ARBA" id="ARBA00001947"/>
    </source>
</evidence>
<feature type="domain" description="Enoyl reductase (ER)" evidence="6">
    <location>
        <begin position="8"/>
        <end position="352"/>
    </location>
</feature>
<protein>
    <recommendedName>
        <fullName evidence="6">Enoyl reductase (ER) domain-containing protein</fullName>
    </recommendedName>
</protein>
<name>W9XRI4_9EURO</name>
<dbReference type="OrthoDB" id="3941538at2759"/>
<dbReference type="GO" id="GO:0000721">
    <property type="term" value="F:(R,R)-butanediol dehydrogenase activity"/>
    <property type="evidence" value="ECO:0007669"/>
    <property type="project" value="TreeGrafter"/>
</dbReference>
<dbReference type="InterPro" id="IPR013149">
    <property type="entry name" value="ADH-like_C"/>
</dbReference>
<dbReference type="HOGENOM" id="CLU_026673_11_0_1"/>
<organism evidence="7 8">
    <name type="scientific">Capronia epimyces CBS 606.96</name>
    <dbReference type="NCBI Taxonomy" id="1182542"/>
    <lineage>
        <taxon>Eukaryota</taxon>
        <taxon>Fungi</taxon>
        <taxon>Dikarya</taxon>
        <taxon>Ascomycota</taxon>
        <taxon>Pezizomycotina</taxon>
        <taxon>Eurotiomycetes</taxon>
        <taxon>Chaetothyriomycetidae</taxon>
        <taxon>Chaetothyriales</taxon>
        <taxon>Herpotrichiellaceae</taxon>
        <taxon>Capronia</taxon>
    </lineage>
</organism>
<keyword evidence="4" id="KW-0862">Zinc</keyword>
<dbReference type="eggNOG" id="KOG0024">
    <property type="taxonomic scope" value="Eukaryota"/>
</dbReference>
<gene>
    <name evidence="7" type="ORF">A1O3_08220</name>
</gene>
<dbReference type="Pfam" id="PF08240">
    <property type="entry name" value="ADH_N"/>
    <property type="match status" value="1"/>
</dbReference>
<dbReference type="EMBL" id="AMGY01000007">
    <property type="protein sequence ID" value="EXJ79935.1"/>
    <property type="molecule type" value="Genomic_DNA"/>
</dbReference>
<dbReference type="GO" id="GO:0034079">
    <property type="term" value="P:butanediol biosynthetic process"/>
    <property type="evidence" value="ECO:0007669"/>
    <property type="project" value="TreeGrafter"/>
</dbReference>
<evidence type="ECO:0000256" key="5">
    <source>
        <dbReference type="ARBA" id="ARBA00023002"/>
    </source>
</evidence>